<sequence>MKFTIELDDDLVIRYAEFLGVDKEDYLSEEFNKNEYILNRFKEDIEFVIDMGLNP</sequence>
<proteinExistence type="predicted"/>
<gene>
    <name evidence="1" type="ORF">K8V90_10060</name>
</gene>
<reference evidence="1" key="1">
    <citation type="journal article" date="2021" name="PeerJ">
        <title>Extensive microbial diversity within the chicken gut microbiome revealed by metagenomics and culture.</title>
        <authorList>
            <person name="Gilroy R."/>
            <person name="Ravi A."/>
            <person name="Getino M."/>
            <person name="Pursley I."/>
            <person name="Horton D.L."/>
            <person name="Alikhan N.F."/>
            <person name="Baker D."/>
            <person name="Gharbi K."/>
            <person name="Hall N."/>
            <person name="Watson M."/>
            <person name="Adriaenssens E.M."/>
            <person name="Foster-Nyarko E."/>
            <person name="Jarju S."/>
            <person name="Secka A."/>
            <person name="Antonio M."/>
            <person name="Oren A."/>
            <person name="Chaudhuri R.R."/>
            <person name="La Ragione R."/>
            <person name="Hildebrand F."/>
            <person name="Pallen M.J."/>
        </authorList>
    </citation>
    <scope>NUCLEOTIDE SEQUENCE</scope>
    <source>
        <strain evidence="1">1277</strain>
    </source>
</reference>
<protein>
    <submittedName>
        <fullName evidence="1">Uncharacterized protein</fullName>
    </submittedName>
</protein>
<dbReference type="EMBL" id="DYUB01000314">
    <property type="protein sequence ID" value="HJG97435.1"/>
    <property type="molecule type" value="Genomic_DNA"/>
</dbReference>
<organism evidence="1 2">
    <name type="scientific">Romboutsia timonensis</name>
    <dbReference type="NCBI Taxonomy" id="1776391"/>
    <lineage>
        <taxon>Bacteria</taxon>
        <taxon>Bacillati</taxon>
        <taxon>Bacillota</taxon>
        <taxon>Clostridia</taxon>
        <taxon>Peptostreptococcales</taxon>
        <taxon>Peptostreptococcaceae</taxon>
        <taxon>Romboutsia</taxon>
    </lineage>
</organism>
<dbReference type="Proteomes" id="UP000776700">
    <property type="component" value="Unassembled WGS sequence"/>
</dbReference>
<evidence type="ECO:0000313" key="2">
    <source>
        <dbReference type="Proteomes" id="UP000776700"/>
    </source>
</evidence>
<dbReference type="AlphaFoldDB" id="A0A921T116"/>
<reference evidence="1" key="2">
    <citation type="submission" date="2021-09" db="EMBL/GenBank/DDBJ databases">
        <authorList>
            <person name="Gilroy R."/>
        </authorList>
    </citation>
    <scope>NUCLEOTIDE SEQUENCE</scope>
    <source>
        <strain evidence="1">1277</strain>
    </source>
</reference>
<name>A0A921T116_9FIRM</name>
<accession>A0A921T116</accession>
<comment type="caution">
    <text evidence="1">The sequence shown here is derived from an EMBL/GenBank/DDBJ whole genome shotgun (WGS) entry which is preliminary data.</text>
</comment>
<evidence type="ECO:0000313" key="1">
    <source>
        <dbReference type="EMBL" id="HJG97435.1"/>
    </source>
</evidence>